<gene>
    <name evidence="2" type="ORF">TraAM80_06933</name>
</gene>
<name>A0A3S5IQP9_TRYRA</name>
<accession>A0A3S5IQP9</accession>
<dbReference type="AlphaFoldDB" id="A0A3S5IQP9"/>
<evidence type="ECO:0000313" key="2">
    <source>
        <dbReference type="EMBL" id="RNF01619.1"/>
    </source>
</evidence>
<evidence type="ECO:0000313" key="3">
    <source>
        <dbReference type="Proteomes" id="UP000283634"/>
    </source>
</evidence>
<sequence length="115" mass="12390">MQQSVRAVPSCSERSHPFSEVSTITRGRGEQNYALLSSPSKIEGRSSQFHISCDYWPSASFTSIRTATSAPSPSGNPKKRLHLAFNTEPQGPSGNGRLPFSLLCALCSLHSPALV</sequence>
<feature type="region of interest" description="Disordered" evidence="1">
    <location>
        <begin position="66"/>
        <end position="90"/>
    </location>
</feature>
<dbReference type="Proteomes" id="UP000283634">
    <property type="component" value="Unassembled WGS sequence"/>
</dbReference>
<protein>
    <submittedName>
        <fullName evidence="2">Uncharacterized protein</fullName>
    </submittedName>
</protein>
<evidence type="ECO:0000256" key="1">
    <source>
        <dbReference type="SAM" id="MobiDB-lite"/>
    </source>
</evidence>
<comment type="caution">
    <text evidence="2">The sequence shown here is derived from an EMBL/GenBank/DDBJ whole genome shotgun (WGS) entry which is preliminary data.</text>
</comment>
<dbReference type="EMBL" id="MKGL01000266">
    <property type="protein sequence ID" value="RNF01619.1"/>
    <property type="molecule type" value="Genomic_DNA"/>
</dbReference>
<dbReference type="RefSeq" id="XP_029236435.1">
    <property type="nucleotide sequence ID" value="XM_029383754.1"/>
</dbReference>
<organism evidence="2 3">
    <name type="scientific">Trypanosoma rangeli</name>
    <dbReference type="NCBI Taxonomy" id="5698"/>
    <lineage>
        <taxon>Eukaryota</taxon>
        <taxon>Discoba</taxon>
        <taxon>Euglenozoa</taxon>
        <taxon>Kinetoplastea</taxon>
        <taxon>Metakinetoplastina</taxon>
        <taxon>Trypanosomatida</taxon>
        <taxon>Trypanosomatidae</taxon>
        <taxon>Trypanosoma</taxon>
        <taxon>Herpetosoma</taxon>
    </lineage>
</organism>
<keyword evidence="3" id="KW-1185">Reference proteome</keyword>
<proteinExistence type="predicted"/>
<reference evidence="2 3" key="1">
    <citation type="journal article" date="2018" name="BMC Genomics">
        <title>Genomic comparison of Trypanosoma conorhini and Trypanosoma rangeli to Trypanosoma cruzi strains of high and low virulence.</title>
        <authorList>
            <person name="Bradwell K.R."/>
            <person name="Koparde V.N."/>
            <person name="Matveyev A.V."/>
            <person name="Serrano M.G."/>
            <person name="Alves J.M."/>
            <person name="Parikh H."/>
            <person name="Huang B."/>
            <person name="Lee V."/>
            <person name="Espinosa-Alvarez O."/>
            <person name="Ortiz P.A."/>
            <person name="Costa-Martins A.G."/>
            <person name="Teixeira M.M."/>
            <person name="Buck G.A."/>
        </authorList>
    </citation>
    <scope>NUCLEOTIDE SEQUENCE [LARGE SCALE GENOMIC DNA]</scope>
    <source>
        <strain evidence="2 3">AM80</strain>
    </source>
</reference>
<dbReference type="GeneID" id="40330866"/>
<feature type="compositionally biased region" description="Polar residues" evidence="1">
    <location>
        <begin position="66"/>
        <end position="75"/>
    </location>
</feature>